<dbReference type="PANTHER" id="PTHR23150:SF35">
    <property type="entry name" value="BLL6746 PROTEIN"/>
    <property type="match status" value="1"/>
</dbReference>
<keyword evidence="5" id="KW-1185">Reference proteome</keyword>
<gene>
    <name evidence="4" type="ORF">ABC977_02205</name>
</gene>
<organism evidence="4 5">
    <name type="scientific">Thioalkalicoccus limnaeus</name>
    <dbReference type="NCBI Taxonomy" id="120681"/>
    <lineage>
        <taxon>Bacteria</taxon>
        <taxon>Pseudomonadati</taxon>
        <taxon>Pseudomonadota</taxon>
        <taxon>Gammaproteobacteria</taxon>
        <taxon>Chromatiales</taxon>
        <taxon>Chromatiaceae</taxon>
        <taxon>Thioalkalicoccus</taxon>
    </lineage>
</organism>
<dbReference type="Proteomes" id="UP001564408">
    <property type="component" value="Unassembled WGS sequence"/>
</dbReference>
<feature type="domain" description="Sulfatase-modifying factor enzyme-like" evidence="3">
    <location>
        <begin position="236"/>
        <end position="456"/>
    </location>
</feature>
<evidence type="ECO:0000256" key="2">
    <source>
        <dbReference type="SAM" id="MobiDB-lite"/>
    </source>
</evidence>
<feature type="compositionally biased region" description="Low complexity" evidence="2">
    <location>
        <begin position="191"/>
        <end position="206"/>
    </location>
</feature>
<dbReference type="InterPro" id="IPR005532">
    <property type="entry name" value="SUMF_dom"/>
</dbReference>
<keyword evidence="1" id="KW-0175">Coiled coil</keyword>
<dbReference type="SUPFAM" id="SSF56436">
    <property type="entry name" value="C-type lectin-like"/>
    <property type="match status" value="1"/>
</dbReference>
<proteinExistence type="predicted"/>
<dbReference type="Gene3D" id="3.90.1580.10">
    <property type="entry name" value="paralog of FGE (formylglycine-generating enzyme)"/>
    <property type="match status" value="1"/>
</dbReference>
<dbReference type="PANTHER" id="PTHR23150">
    <property type="entry name" value="SULFATASE MODIFYING FACTOR 1, 2"/>
    <property type="match status" value="1"/>
</dbReference>
<dbReference type="InterPro" id="IPR042095">
    <property type="entry name" value="SUMF_sf"/>
</dbReference>
<dbReference type="InterPro" id="IPR016187">
    <property type="entry name" value="CTDL_fold"/>
</dbReference>
<evidence type="ECO:0000256" key="1">
    <source>
        <dbReference type="SAM" id="Coils"/>
    </source>
</evidence>
<name>A0ABV4B9Y9_9GAMM</name>
<dbReference type="RefSeq" id="WP_369665601.1">
    <property type="nucleotide sequence ID" value="NZ_JBDKXB010000002.1"/>
</dbReference>
<feature type="compositionally biased region" description="Basic and acidic residues" evidence="2">
    <location>
        <begin position="25"/>
        <end position="34"/>
    </location>
</feature>
<feature type="coiled-coil region" evidence="1">
    <location>
        <begin position="85"/>
        <end position="119"/>
    </location>
</feature>
<accession>A0ABV4B9Y9</accession>
<reference evidence="4 5" key="1">
    <citation type="submission" date="2024-05" db="EMBL/GenBank/DDBJ databases">
        <title>Genome Sequence and Characterization of the New Strain Purple Sulfur Bacterium of Genus Thioalkalicoccus.</title>
        <authorList>
            <person name="Bryantseva I.A."/>
            <person name="Kyndt J.A."/>
            <person name="Imhoff J.F."/>
        </authorList>
    </citation>
    <scope>NUCLEOTIDE SEQUENCE [LARGE SCALE GENOMIC DNA]</scope>
    <source>
        <strain evidence="4 5">Um2</strain>
    </source>
</reference>
<evidence type="ECO:0000259" key="3">
    <source>
        <dbReference type="Pfam" id="PF03781"/>
    </source>
</evidence>
<evidence type="ECO:0000313" key="4">
    <source>
        <dbReference type="EMBL" id="MEY6431216.1"/>
    </source>
</evidence>
<feature type="region of interest" description="Disordered" evidence="2">
    <location>
        <begin position="1"/>
        <end position="34"/>
    </location>
</feature>
<sequence>MDPKEDLDPESPTSRADPAGRPKATRRDTDRRDDRDLDSVADLFALEQEAERTRAALLDRERALESISAECRRLEDLIEDRHLAYDGLKQEHERKLRALDLARQRIAQLEAELERLRSRETSGWAAPLADDTEPGRPLSPAWAIPVRSGVVALLVVASLAAGAGLTMLWSSLGTWWNGTRTPPALAERSEPTPSLSTPTEPGAAVEPEATTAPPAVVVGVRQDRLRDGSPGPLLMELAGGRFVMGRETPGAPDAYPAREVQVGAFLIGVHEVTFDDYDRFVRATGRRAPRDFGWGRGSRPVVDVDWSDAQAYLAWLSRETGQRYRLPSEAEWEFAAGGGSETSFWWGASVETGRAACFDCGSPWDGLSTAPVGRFPANPFGLYDTAGNVAEWVADCYRPNYEGAPLDARPWDQGACEFRVERGGSFARSAHSMRTFVRGRMASDTRLNLLGFRVARDP</sequence>
<comment type="caution">
    <text evidence="4">The sequence shown here is derived from an EMBL/GenBank/DDBJ whole genome shotgun (WGS) entry which is preliminary data.</text>
</comment>
<evidence type="ECO:0000313" key="5">
    <source>
        <dbReference type="Proteomes" id="UP001564408"/>
    </source>
</evidence>
<dbReference type="EMBL" id="JBDKXB010000002">
    <property type="protein sequence ID" value="MEY6431216.1"/>
    <property type="molecule type" value="Genomic_DNA"/>
</dbReference>
<dbReference type="InterPro" id="IPR051043">
    <property type="entry name" value="Sulfatase_Mod_Factor_Kinase"/>
</dbReference>
<feature type="region of interest" description="Disordered" evidence="2">
    <location>
        <begin position="181"/>
        <end position="206"/>
    </location>
</feature>
<dbReference type="Pfam" id="PF03781">
    <property type="entry name" value="FGE-sulfatase"/>
    <property type="match status" value="1"/>
</dbReference>
<protein>
    <submittedName>
        <fullName evidence="4">SUMF1/EgtB/PvdO family nonheme iron enzyme</fullName>
    </submittedName>
</protein>